<keyword evidence="2 5" id="KW-0812">Transmembrane</keyword>
<evidence type="ECO:0000256" key="5">
    <source>
        <dbReference type="SAM" id="Phobius"/>
    </source>
</evidence>
<keyword evidence="4 5" id="KW-0472">Membrane</keyword>
<organism evidence="7 8">
    <name type="scientific">Ditylenchus destructor</name>
    <dbReference type="NCBI Taxonomy" id="166010"/>
    <lineage>
        <taxon>Eukaryota</taxon>
        <taxon>Metazoa</taxon>
        <taxon>Ecdysozoa</taxon>
        <taxon>Nematoda</taxon>
        <taxon>Chromadorea</taxon>
        <taxon>Rhabditida</taxon>
        <taxon>Tylenchina</taxon>
        <taxon>Tylenchomorpha</taxon>
        <taxon>Sphaerularioidea</taxon>
        <taxon>Anguinidae</taxon>
        <taxon>Anguininae</taxon>
        <taxon>Ditylenchus</taxon>
    </lineage>
</organism>
<dbReference type="PANTHER" id="PTHR22950:SF217">
    <property type="entry name" value="AMINO ACID TRANSPORTER TRANSMEMBRANE DOMAIN-CONTAINING PROTEIN"/>
    <property type="match status" value="1"/>
</dbReference>
<proteinExistence type="predicted"/>
<evidence type="ECO:0000256" key="1">
    <source>
        <dbReference type="ARBA" id="ARBA00004141"/>
    </source>
</evidence>
<evidence type="ECO:0000256" key="2">
    <source>
        <dbReference type="ARBA" id="ARBA00022692"/>
    </source>
</evidence>
<feature type="transmembrane region" description="Helical" evidence="5">
    <location>
        <begin position="214"/>
        <end position="232"/>
    </location>
</feature>
<dbReference type="InterPro" id="IPR013057">
    <property type="entry name" value="AA_transpt_TM"/>
</dbReference>
<dbReference type="GO" id="GO:0005774">
    <property type="term" value="C:vacuolar membrane"/>
    <property type="evidence" value="ECO:0007669"/>
    <property type="project" value="TreeGrafter"/>
</dbReference>
<evidence type="ECO:0000313" key="7">
    <source>
        <dbReference type="EMBL" id="KAI1726036.1"/>
    </source>
</evidence>
<dbReference type="Pfam" id="PF01490">
    <property type="entry name" value="Aa_trans"/>
    <property type="match status" value="1"/>
</dbReference>
<feature type="transmembrane region" description="Helical" evidence="5">
    <location>
        <begin position="118"/>
        <end position="139"/>
    </location>
</feature>
<name>A0AAD4NIA6_9BILA</name>
<evidence type="ECO:0000256" key="4">
    <source>
        <dbReference type="ARBA" id="ARBA00023136"/>
    </source>
</evidence>
<evidence type="ECO:0000256" key="3">
    <source>
        <dbReference type="ARBA" id="ARBA00022989"/>
    </source>
</evidence>
<accession>A0AAD4NIA6</accession>
<feature type="transmembrane region" description="Helical" evidence="5">
    <location>
        <begin position="252"/>
        <end position="277"/>
    </location>
</feature>
<sequence>MTKINSELQLPTKKGDDCSEVRENGLTAIRTTVNFVKGMVGPGTLFVPLAFKQGGLIALPIVFIFGFLNTHCMLKIVHCSQYFSKNHGDNPMDYGRVAHEACLQGFPFARRFKHCARYAVNTAVFCLQMGICSISFVFMAQHLQEFTEENTSIRIPEKLWILILLPAVVLINFIRTLKVIAFLSAIGYVFMVGSLIFIFQYLLRAEHILSQLPWITNFDGLMTCCGSVLYAFEGQAMVLPMENKLKDPRKMIGTFGVLSVGMSIVTTVYAGTGFVGYATYGETIKGSITLSLPPQPLYTSVKLMLTAVIFFGFVLQQYVMVDMIWPELHRRLVQRHVPRSYLLPLELTFRAMLVIIAMLIAVAVPNLGQIISLIGITSGNFLAFIFPSIIDTLTFGSILFEEEKDSTAEF</sequence>
<evidence type="ECO:0000259" key="6">
    <source>
        <dbReference type="Pfam" id="PF01490"/>
    </source>
</evidence>
<dbReference type="Proteomes" id="UP001201812">
    <property type="component" value="Unassembled WGS sequence"/>
</dbReference>
<evidence type="ECO:0000313" key="8">
    <source>
        <dbReference type="Proteomes" id="UP001201812"/>
    </source>
</evidence>
<keyword evidence="8" id="KW-1185">Reference proteome</keyword>
<protein>
    <submittedName>
        <fullName evidence="7">Transmembrane amino acid transporter protein domain-containing protein</fullName>
    </submittedName>
</protein>
<feature type="transmembrane region" description="Helical" evidence="5">
    <location>
        <begin position="297"/>
        <end position="320"/>
    </location>
</feature>
<comment type="caution">
    <text evidence="7">The sequence shown here is derived from an EMBL/GenBank/DDBJ whole genome shotgun (WGS) entry which is preliminary data.</text>
</comment>
<dbReference type="AlphaFoldDB" id="A0AAD4NIA6"/>
<dbReference type="GO" id="GO:0015179">
    <property type="term" value="F:L-amino acid transmembrane transporter activity"/>
    <property type="evidence" value="ECO:0007669"/>
    <property type="project" value="TreeGrafter"/>
</dbReference>
<feature type="transmembrane region" description="Helical" evidence="5">
    <location>
        <begin position="159"/>
        <end position="174"/>
    </location>
</feature>
<comment type="subcellular location">
    <subcellularLocation>
        <location evidence="1">Membrane</location>
        <topology evidence="1">Multi-pass membrane protein</topology>
    </subcellularLocation>
</comment>
<keyword evidence="3 5" id="KW-1133">Transmembrane helix</keyword>
<feature type="transmembrane region" description="Helical" evidence="5">
    <location>
        <begin position="181"/>
        <end position="202"/>
    </location>
</feature>
<reference evidence="7" key="1">
    <citation type="submission" date="2022-01" db="EMBL/GenBank/DDBJ databases">
        <title>Genome Sequence Resource for Two Populations of Ditylenchus destructor, the Migratory Endoparasitic Phytonematode.</title>
        <authorList>
            <person name="Zhang H."/>
            <person name="Lin R."/>
            <person name="Xie B."/>
        </authorList>
    </citation>
    <scope>NUCLEOTIDE SEQUENCE</scope>
    <source>
        <strain evidence="7">BazhouSP</strain>
    </source>
</reference>
<dbReference type="PANTHER" id="PTHR22950">
    <property type="entry name" value="AMINO ACID TRANSPORTER"/>
    <property type="match status" value="1"/>
</dbReference>
<feature type="transmembrane region" description="Helical" evidence="5">
    <location>
        <begin position="341"/>
        <end position="364"/>
    </location>
</feature>
<dbReference type="EMBL" id="JAKKPZ010000002">
    <property type="protein sequence ID" value="KAI1726036.1"/>
    <property type="molecule type" value="Genomic_DNA"/>
</dbReference>
<feature type="domain" description="Amino acid transporter transmembrane" evidence="6">
    <location>
        <begin position="26"/>
        <end position="396"/>
    </location>
</feature>
<feature type="transmembrane region" description="Helical" evidence="5">
    <location>
        <begin position="45"/>
        <end position="68"/>
    </location>
</feature>
<feature type="transmembrane region" description="Helical" evidence="5">
    <location>
        <begin position="370"/>
        <end position="390"/>
    </location>
</feature>
<gene>
    <name evidence="7" type="ORF">DdX_02729</name>
</gene>